<dbReference type="Proteomes" id="UP000886814">
    <property type="component" value="Unassembled WGS sequence"/>
</dbReference>
<keyword evidence="1" id="KW-0687">Ribonucleoprotein</keyword>
<evidence type="ECO:0000313" key="1">
    <source>
        <dbReference type="EMBL" id="HIV37990.1"/>
    </source>
</evidence>
<accession>A0A9D1PC04</accession>
<sequence length="90" mass="10287">MEYILIIIIGILFYIEINKLKKQVKSQQIQIDALCKNTGNNQLATCHISDEDKEYLISLKNSGKEVEAIKKAREITDMGLIEAKQYIDSL</sequence>
<dbReference type="GO" id="GO:0005840">
    <property type="term" value="C:ribosome"/>
    <property type="evidence" value="ECO:0007669"/>
    <property type="project" value="UniProtKB-KW"/>
</dbReference>
<dbReference type="EMBL" id="DXIQ01000017">
    <property type="protein sequence ID" value="HIV37990.1"/>
    <property type="molecule type" value="Genomic_DNA"/>
</dbReference>
<dbReference type="Gene3D" id="3.30.1390.10">
    <property type="match status" value="1"/>
</dbReference>
<reference evidence="1" key="2">
    <citation type="submission" date="2021-04" db="EMBL/GenBank/DDBJ databases">
        <authorList>
            <person name="Gilroy R."/>
        </authorList>
    </citation>
    <scope>NUCLEOTIDE SEQUENCE</scope>
    <source>
        <strain evidence="1">CHK195-9823</strain>
    </source>
</reference>
<name>A0A9D1PC04_9FIRM</name>
<dbReference type="InterPro" id="IPR014719">
    <property type="entry name" value="Ribosomal_bL12_C/ClpS-like"/>
</dbReference>
<comment type="caution">
    <text evidence="1">The sequence shown here is derived from an EMBL/GenBank/DDBJ whole genome shotgun (WGS) entry which is preliminary data.</text>
</comment>
<reference evidence="1" key="1">
    <citation type="journal article" date="2021" name="PeerJ">
        <title>Extensive microbial diversity within the chicken gut microbiome revealed by metagenomics and culture.</title>
        <authorList>
            <person name="Gilroy R."/>
            <person name="Ravi A."/>
            <person name="Getino M."/>
            <person name="Pursley I."/>
            <person name="Horton D.L."/>
            <person name="Alikhan N.F."/>
            <person name="Baker D."/>
            <person name="Gharbi K."/>
            <person name="Hall N."/>
            <person name="Watson M."/>
            <person name="Adriaenssens E.M."/>
            <person name="Foster-Nyarko E."/>
            <person name="Jarju S."/>
            <person name="Secka A."/>
            <person name="Antonio M."/>
            <person name="Oren A."/>
            <person name="Chaudhuri R.R."/>
            <person name="La Ragione R."/>
            <person name="Hildebrand F."/>
            <person name="Pallen M.J."/>
        </authorList>
    </citation>
    <scope>NUCLEOTIDE SEQUENCE</scope>
    <source>
        <strain evidence="1">CHK195-9823</strain>
    </source>
</reference>
<dbReference type="AlphaFoldDB" id="A0A9D1PC04"/>
<keyword evidence="1" id="KW-0689">Ribosomal protein</keyword>
<protein>
    <submittedName>
        <fullName evidence="1">50S ribosomal protein L7/L12</fullName>
    </submittedName>
</protein>
<proteinExistence type="predicted"/>
<evidence type="ECO:0000313" key="2">
    <source>
        <dbReference type="Proteomes" id="UP000886814"/>
    </source>
</evidence>
<organism evidence="1 2">
    <name type="scientific">Candidatus Blautia stercorigallinarum</name>
    <dbReference type="NCBI Taxonomy" id="2838501"/>
    <lineage>
        <taxon>Bacteria</taxon>
        <taxon>Bacillati</taxon>
        <taxon>Bacillota</taxon>
        <taxon>Clostridia</taxon>
        <taxon>Lachnospirales</taxon>
        <taxon>Lachnospiraceae</taxon>
        <taxon>Blautia</taxon>
    </lineage>
</organism>
<gene>
    <name evidence="1" type="ORF">H9747_03175</name>
</gene>